<dbReference type="InterPro" id="IPR002669">
    <property type="entry name" value="UreD"/>
</dbReference>
<gene>
    <name evidence="3" type="primary">ureD</name>
    <name evidence="4" type="ORF">EI77_03516</name>
</gene>
<dbReference type="PANTHER" id="PTHR33643:SF1">
    <property type="entry name" value="UREASE ACCESSORY PROTEIN D"/>
    <property type="match status" value="1"/>
</dbReference>
<keyword evidence="2 3" id="KW-0143">Chaperone</keyword>
<comment type="function">
    <text evidence="3">Required for maturation of urease via the functional incorporation of the urease nickel metallocenter.</text>
</comment>
<comment type="subcellular location">
    <subcellularLocation>
        <location evidence="3">Cytoplasm</location>
    </subcellularLocation>
</comment>
<comment type="caution">
    <text evidence="4">The sequence shown here is derived from an EMBL/GenBank/DDBJ whole genome shotgun (WGS) entry which is preliminary data.</text>
</comment>
<sequence>MNGHLYLIGSCYDSGQTYLRQRSFRAPLHLSKPHEDAGALVVNIVNPTAGIFDGDTIELTAEAETGASLVLTTPSASRVYRSRSGGPAKVRQTFRVQEGGFLEFYPEPFIPQAGARYQQHTELHVAAGGQLLYFDWLTPGRVASGEVFQYAELNWDLDVWCAGRLAARERYRLSPDDSSLESLRNVHPQGHYLGCFILGVNELPLEALEALNSPQVYLGHGPLSQGGFAIKALCQDSLSARRTLQQLRVILYQALEKQVPSLGRYM</sequence>
<evidence type="ECO:0000256" key="3">
    <source>
        <dbReference type="HAMAP-Rule" id="MF_01384"/>
    </source>
</evidence>
<reference evidence="4 5" key="1">
    <citation type="submission" date="2019-03" db="EMBL/GenBank/DDBJ databases">
        <title>Genomic Encyclopedia of Archaeal and Bacterial Type Strains, Phase II (KMG-II): from individual species to whole genera.</title>
        <authorList>
            <person name="Goeker M."/>
        </authorList>
    </citation>
    <scope>NUCLEOTIDE SEQUENCE [LARGE SCALE GENOMIC DNA]</scope>
    <source>
        <strain evidence="4 5">ATCC 25309</strain>
    </source>
</reference>
<dbReference type="GO" id="GO:0005737">
    <property type="term" value="C:cytoplasm"/>
    <property type="evidence" value="ECO:0007669"/>
    <property type="project" value="UniProtKB-SubCell"/>
</dbReference>
<name>A0A4V3FEU1_9BACT</name>
<keyword evidence="3" id="KW-0996">Nickel insertion</keyword>
<dbReference type="GO" id="GO:0016151">
    <property type="term" value="F:nickel cation binding"/>
    <property type="evidence" value="ECO:0007669"/>
    <property type="project" value="UniProtKB-UniRule"/>
</dbReference>
<dbReference type="RefSeq" id="WP_166647323.1">
    <property type="nucleotide sequence ID" value="NZ_SOCA01000007.1"/>
</dbReference>
<protein>
    <recommendedName>
        <fullName evidence="3">Urease accessory protein UreD</fullName>
    </recommendedName>
</protein>
<dbReference type="AlphaFoldDB" id="A0A4V3FEU1"/>
<comment type="similarity">
    <text evidence="1 3">Belongs to the UreD family.</text>
</comment>
<dbReference type="HAMAP" id="MF_01384">
    <property type="entry name" value="UreD"/>
    <property type="match status" value="1"/>
</dbReference>
<proteinExistence type="inferred from homology"/>
<organism evidence="4 5">
    <name type="scientific">Prosthecobacter fusiformis</name>
    <dbReference type="NCBI Taxonomy" id="48464"/>
    <lineage>
        <taxon>Bacteria</taxon>
        <taxon>Pseudomonadati</taxon>
        <taxon>Verrucomicrobiota</taxon>
        <taxon>Verrucomicrobiia</taxon>
        <taxon>Verrucomicrobiales</taxon>
        <taxon>Verrucomicrobiaceae</taxon>
        <taxon>Prosthecobacter</taxon>
    </lineage>
</organism>
<accession>A0A4V3FEU1</accession>
<dbReference type="EMBL" id="SOCA01000007">
    <property type="protein sequence ID" value="TDU67313.1"/>
    <property type="molecule type" value="Genomic_DNA"/>
</dbReference>
<comment type="subunit">
    <text evidence="3">UreD, UreF and UreG form a complex that acts as a GTP-hydrolysis-dependent molecular chaperone, activating the urease apoprotein by helping to assemble the nickel containing metallocenter of UreC. The UreE protein probably delivers the nickel.</text>
</comment>
<evidence type="ECO:0000256" key="2">
    <source>
        <dbReference type="ARBA" id="ARBA00023186"/>
    </source>
</evidence>
<keyword evidence="5" id="KW-1185">Reference proteome</keyword>
<evidence type="ECO:0000256" key="1">
    <source>
        <dbReference type="ARBA" id="ARBA00007177"/>
    </source>
</evidence>
<evidence type="ECO:0000313" key="4">
    <source>
        <dbReference type="EMBL" id="TDU67313.1"/>
    </source>
</evidence>
<dbReference type="PANTHER" id="PTHR33643">
    <property type="entry name" value="UREASE ACCESSORY PROTEIN D"/>
    <property type="match status" value="1"/>
</dbReference>
<evidence type="ECO:0000313" key="5">
    <source>
        <dbReference type="Proteomes" id="UP000295662"/>
    </source>
</evidence>
<dbReference type="Pfam" id="PF01774">
    <property type="entry name" value="UreD"/>
    <property type="match status" value="1"/>
</dbReference>
<keyword evidence="3" id="KW-0963">Cytoplasm</keyword>
<dbReference type="Proteomes" id="UP000295662">
    <property type="component" value="Unassembled WGS sequence"/>
</dbReference>